<dbReference type="Proteomes" id="UP000011115">
    <property type="component" value="Unassembled WGS sequence"/>
</dbReference>
<dbReference type="EnsemblPlants" id="PGSC0003DMT400090244">
    <property type="protein sequence ID" value="PGSC0003DMT400090244"/>
    <property type="gene ID" value="PGSC0003DMG400039815"/>
</dbReference>
<organism evidence="1 2">
    <name type="scientific">Solanum tuberosum</name>
    <name type="common">Potato</name>
    <dbReference type="NCBI Taxonomy" id="4113"/>
    <lineage>
        <taxon>Eukaryota</taxon>
        <taxon>Viridiplantae</taxon>
        <taxon>Streptophyta</taxon>
        <taxon>Embryophyta</taxon>
        <taxon>Tracheophyta</taxon>
        <taxon>Spermatophyta</taxon>
        <taxon>Magnoliopsida</taxon>
        <taxon>eudicotyledons</taxon>
        <taxon>Gunneridae</taxon>
        <taxon>Pentapetalae</taxon>
        <taxon>asterids</taxon>
        <taxon>lamiids</taxon>
        <taxon>Solanales</taxon>
        <taxon>Solanaceae</taxon>
        <taxon>Solanoideae</taxon>
        <taxon>Solaneae</taxon>
        <taxon>Solanum</taxon>
    </lineage>
</organism>
<evidence type="ECO:0000313" key="2">
    <source>
        <dbReference type="Proteomes" id="UP000011115"/>
    </source>
</evidence>
<evidence type="ECO:0000313" key="1">
    <source>
        <dbReference type="EnsemblPlants" id="PGSC0003DMT400090244"/>
    </source>
</evidence>
<dbReference type="HOGENOM" id="CLU_1274167_0_0_1"/>
<sequence>MPPCRASAKNANAAPPVPCQEVLNVEFRNAVQMLAQSVTNQNNQWVPAPAGANVGSSAVRSRIDRFPISRSTSSVVPCPHLGGSSGCDSNPIPYPVQSSFEGNERSLNYLSNATEFAKFKQNFILEVERLEFLRSVLEVHPKSCCVGVLMISSDEMSQDVGSLGDQRWFSSAGHVQGVGSDRDIFPLRWVTKSTQAIEIHKSNSELSTLISIFCKTR</sequence>
<reference evidence="1" key="2">
    <citation type="submission" date="2015-06" db="UniProtKB">
        <authorList>
            <consortium name="EnsemblPlants"/>
        </authorList>
    </citation>
    <scope>IDENTIFICATION</scope>
    <source>
        <strain evidence="1">DM1-3 516 R44</strain>
    </source>
</reference>
<reference evidence="2" key="1">
    <citation type="journal article" date="2011" name="Nature">
        <title>Genome sequence and analysis of the tuber crop potato.</title>
        <authorList>
            <consortium name="The Potato Genome Sequencing Consortium"/>
        </authorList>
    </citation>
    <scope>NUCLEOTIDE SEQUENCE [LARGE SCALE GENOMIC DNA]</scope>
    <source>
        <strain evidence="2">cv. DM1-3 516 R44</strain>
    </source>
</reference>
<dbReference type="PaxDb" id="4113-PGSC0003DMT400090244"/>
<proteinExistence type="predicted"/>
<dbReference type="InParanoid" id="M1DJZ2"/>
<protein>
    <submittedName>
        <fullName evidence="1">Uncharacterized protein</fullName>
    </submittedName>
</protein>
<dbReference type="AlphaFoldDB" id="M1DJZ2"/>
<name>M1DJZ2_SOLTU</name>
<dbReference type="Gramene" id="PGSC0003DMT400090244">
    <property type="protein sequence ID" value="PGSC0003DMT400090244"/>
    <property type="gene ID" value="PGSC0003DMG400039815"/>
</dbReference>
<keyword evidence="2" id="KW-1185">Reference proteome</keyword>
<accession>M1DJZ2</accession>